<sequence length="88" mass="10107">MAVQQTDKAEVRREDGEEKYEVKLKKRLCRCSRIVLMLTNTVCTCQMWLSVQLNKKGATNFSKCECRYINICGTTTCSGFSKRDSNKV</sequence>
<reference evidence="1" key="2">
    <citation type="submission" date="2016-05" db="EMBL/GenBank/DDBJ databases">
        <authorList>
            <person name="Lavstsen T."/>
            <person name="Jespersen J.S."/>
        </authorList>
    </citation>
    <scope>NUCLEOTIDE SEQUENCE [LARGE SCALE GENOMIC DNA]</scope>
</reference>
<organism evidence="1 4">
    <name type="scientific">Plasmodium ovale curtisi</name>
    <dbReference type="NCBI Taxonomy" id="864141"/>
    <lineage>
        <taxon>Eukaryota</taxon>
        <taxon>Sar</taxon>
        <taxon>Alveolata</taxon>
        <taxon>Apicomplexa</taxon>
        <taxon>Aconoidasida</taxon>
        <taxon>Haemosporida</taxon>
        <taxon>Plasmodiidae</taxon>
        <taxon>Plasmodium</taxon>
        <taxon>Plasmodium (Plasmodium)</taxon>
    </lineage>
</organism>
<protein>
    <submittedName>
        <fullName evidence="1">Uncharacterized protein</fullName>
    </submittedName>
</protein>
<name>A0A1A8W7U1_PLAOA</name>
<dbReference type="AlphaFoldDB" id="A0A1A8W7U1"/>
<accession>A0A1A8W7U1</accession>
<dbReference type="Proteomes" id="UP000078546">
    <property type="component" value="Unassembled WGS sequence"/>
</dbReference>
<proteinExistence type="predicted"/>
<evidence type="ECO:0000313" key="3">
    <source>
        <dbReference type="Proteomes" id="UP000078546"/>
    </source>
</evidence>
<gene>
    <name evidence="2" type="ORF">POVCU1_040930</name>
    <name evidence="1" type="ORF">POVCU2_0044290</name>
</gene>
<evidence type="ECO:0000313" key="1">
    <source>
        <dbReference type="EMBL" id="SBS87749.1"/>
    </source>
</evidence>
<dbReference type="Proteomes" id="UP000078560">
    <property type="component" value="Unassembled WGS sequence"/>
</dbReference>
<evidence type="ECO:0000313" key="4">
    <source>
        <dbReference type="Proteomes" id="UP000078560"/>
    </source>
</evidence>
<dbReference type="EMBL" id="FLQV01000753">
    <property type="protein sequence ID" value="SBS97780.1"/>
    <property type="molecule type" value="Genomic_DNA"/>
</dbReference>
<evidence type="ECO:0000313" key="2">
    <source>
        <dbReference type="EMBL" id="SBS97780.1"/>
    </source>
</evidence>
<reference evidence="3 4" key="1">
    <citation type="submission" date="2016-05" db="EMBL/GenBank/DDBJ databases">
        <authorList>
            <person name="Naeem Raeece"/>
        </authorList>
    </citation>
    <scope>NUCLEOTIDE SEQUENCE [LARGE SCALE GENOMIC DNA]</scope>
</reference>
<dbReference type="EMBL" id="FLQU01000596">
    <property type="protein sequence ID" value="SBS87749.1"/>
    <property type="molecule type" value="Genomic_DNA"/>
</dbReference>